<gene>
    <name evidence="2" type="ORF">BN946_scf185011.g3</name>
</gene>
<organism evidence="2 3">
    <name type="scientific">Pycnoporus cinnabarinus</name>
    <name type="common">Cinnabar-red polypore</name>
    <name type="synonym">Trametes cinnabarina</name>
    <dbReference type="NCBI Taxonomy" id="5643"/>
    <lineage>
        <taxon>Eukaryota</taxon>
        <taxon>Fungi</taxon>
        <taxon>Dikarya</taxon>
        <taxon>Basidiomycota</taxon>
        <taxon>Agaricomycotina</taxon>
        <taxon>Agaricomycetes</taxon>
        <taxon>Polyporales</taxon>
        <taxon>Polyporaceae</taxon>
        <taxon>Trametes</taxon>
    </lineage>
</organism>
<keyword evidence="3" id="KW-1185">Reference proteome</keyword>
<dbReference type="HOGENOM" id="CLU_046159_0_0_1"/>
<name>A0A060SVX3_PYCCI</name>
<dbReference type="OrthoDB" id="3176940at2759"/>
<protein>
    <recommendedName>
        <fullName evidence="1">DUF6697 domain-containing protein</fullName>
    </recommendedName>
</protein>
<dbReference type="EMBL" id="CCBP010000366">
    <property type="protein sequence ID" value="CDO76339.1"/>
    <property type="molecule type" value="Genomic_DNA"/>
</dbReference>
<reference evidence="2" key="1">
    <citation type="submission" date="2014-01" db="EMBL/GenBank/DDBJ databases">
        <title>The genome of the white-rot fungus Pycnoporus cinnabarinus: a basidiomycete model with a versatile arsenal for lignocellulosic biomass breakdown.</title>
        <authorList>
            <person name="Levasseur A."/>
            <person name="Lomascolo A."/>
            <person name="Ruiz-Duenas F.J."/>
            <person name="Uzan E."/>
            <person name="Piumi F."/>
            <person name="Kues U."/>
            <person name="Ram A.F.J."/>
            <person name="Murat C."/>
            <person name="Haon M."/>
            <person name="Benoit I."/>
            <person name="Arfi Y."/>
            <person name="Chevret D."/>
            <person name="Drula E."/>
            <person name="Kwon M.J."/>
            <person name="Gouret P."/>
            <person name="Lesage-Meessen L."/>
            <person name="Lombard V."/>
            <person name="Mariette J."/>
            <person name="Noirot C."/>
            <person name="Park J."/>
            <person name="Patyshakuliyeva A."/>
            <person name="Wieneger R.A.B."/>
            <person name="Wosten H.A.B."/>
            <person name="Martin F."/>
            <person name="Coutinho P.M."/>
            <person name="de Vries R."/>
            <person name="Martinez A.T."/>
            <person name="Klopp C."/>
            <person name="Pontarotti P."/>
            <person name="Henrissat B."/>
            <person name="Record E."/>
        </authorList>
    </citation>
    <scope>NUCLEOTIDE SEQUENCE [LARGE SCALE GENOMIC DNA]</scope>
    <source>
        <strain evidence="2">BRFM137</strain>
    </source>
</reference>
<dbReference type="Proteomes" id="UP000029665">
    <property type="component" value="Unassembled WGS sequence"/>
</dbReference>
<feature type="domain" description="DUF6697" evidence="1">
    <location>
        <begin position="66"/>
        <end position="249"/>
    </location>
</feature>
<dbReference type="OMA" id="EYNPHAP"/>
<dbReference type="AlphaFoldDB" id="A0A060SVX3"/>
<accession>A0A060SVX3</accession>
<sequence>MEPMMKGEGLPLTLDDLRMAVSKLKNPDAEVKKEMRLDDENVLSLLHPEALQPYPITLSEKLRSVTITRDKLSKRYGGSPMDTFPRPRPEKVAEHGYDNFMCINLLWNPNGPQVPGHGGLFFTTCPNLEDLGGWTLDAHGARDYEITAAAALTAEQWLALPIKVRSCWTKNIWKKDWALQTRARIHLRRSLVREPTAEEAQHAISGKEKYDHIRPDIIDDAFVAGEECIQTWSMKCVGYNEALQRELIELAKQ</sequence>
<evidence type="ECO:0000259" key="1">
    <source>
        <dbReference type="Pfam" id="PF20411"/>
    </source>
</evidence>
<proteinExistence type="predicted"/>
<evidence type="ECO:0000313" key="3">
    <source>
        <dbReference type="Proteomes" id="UP000029665"/>
    </source>
</evidence>
<dbReference type="STRING" id="5643.A0A060SVX3"/>
<evidence type="ECO:0000313" key="2">
    <source>
        <dbReference type="EMBL" id="CDO76339.1"/>
    </source>
</evidence>
<dbReference type="Pfam" id="PF20411">
    <property type="entry name" value="DUF6697"/>
    <property type="match status" value="1"/>
</dbReference>
<comment type="caution">
    <text evidence="2">The sequence shown here is derived from an EMBL/GenBank/DDBJ whole genome shotgun (WGS) entry which is preliminary data.</text>
</comment>
<dbReference type="InterPro" id="IPR046520">
    <property type="entry name" value="DUF6697"/>
</dbReference>